<dbReference type="InterPro" id="IPR012312">
    <property type="entry name" value="Hemerythrin-like"/>
</dbReference>
<keyword evidence="2" id="KW-0561">Oxygen transport</keyword>
<feature type="domain" description="Hemerythrin-like" evidence="5">
    <location>
        <begin position="17"/>
        <end position="128"/>
    </location>
</feature>
<protein>
    <submittedName>
        <fullName evidence="6">Hemerythrin family protein</fullName>
    </submittedName>
</protein>
<evidence type="ECO:0000313" key="6">
    <source>
        <dbReference type="EMBL" id="MBK7675340.1"/>
    </source>
</evidence>
<evidence type="ECO:0000259" key="5">
    <source>
        <dbReference type="Pfam" id="PF01814"/>
    </source>
</evidence>
<comment type="caution">
    <text evidence="6">The sequence shown here is derived from an EMBL/GenBank/DDBJ whole genome shotgun (WGS) entry which is preliminary data.</text>
</comment>
<dbReference type="InterPro" id="IPR016131">
    <property type="entry name" value="Haemerythrin_Fe_BS"/>
</dbReference>
<comment type="similarity">
    <text evidence="1">Belongs to the hemerythrin family.</text>
</comment>
<keyword evidence="2" id="KW-0813">Transport</keyword>
<name>A0A935PXT5_9PROT</name>
<dbReference type="SUPFAM" id="SSF47188">
    <property type="entry name" value="Hemerythrin-like"/>
    <property type="match status" value="1"/>
</dbReference>
<dbReference type="GO" id="GO:0005344">
    <property type="term" value="F:oxygen carrier activity"/>
    <property type="evidence" value="ECO:0007669"/>
    <property type="project" value="UniProtKB-KW"/>
</dbReference>
<dbReference type="EMBL" id="JADJMH010000009">
    <property type="protein sequence ID" value="MBK7675340.1"/>
    <property type="molecule type" value="Genomic_DNA"/>
</dbReference>
<dbReference type="PANTHER" id="PTHR37164:SF1">
    <property type="entry name" value="BACTERIOHEMERYTHRIN"/>
    <property type="match status" value="1"/>
</dbReference>
<reference evidence="6 7" key="1">
    <citation type="submission" date="2020-10" db="EMBL/GenBank/DDBJ databases">
        <title>Connecting structure to function with the recovery of over 1000 high-quality activated sludge metagenome-assembled genomes encoding full-length rRNA genes using long-read sequencing.</title>
        <authorList>
            <person name="Singleton C.M."/>
            <person name="Petriglieri F."/>
            <person name="Kristensen J.M."/>
            <person name="Kirkegaard R.H."/>
            <person name="Michaelsen T.Y."/>
            <person name="Andersen M.H."/>
            <person name="Karst S.M."/>
            <person name="Dueholm M.S."/>
            <person name="Nielsen P.H."/>
            <person name="Albertsen M."/>
        </authorList>
    </citation>
    <scope>NUCLEOTIDE SEQUENCE [LARGE SCALE GENOMIC DNA]</scope>
    <source>
        <strain evidence="6">EsbW_18-Q3-R4-48_BATAC.285</strain>
    </source>
</reference>
<keyword evidence="4" id="KW-0408">Iron</keyword>
<organism evidence="6 7">
    <name type="scientific">Candidatus Accumulibacter proximus</name>
    <dbReference type="NCBI Taxonomy" id="2954385"/>
    <lineage>
        <taxon>Bacteria</taxon>
        <taxon>Pseudomonadati</taxon>
        <taxon>Pseudomonadota</taxon>
        <taxon>Betaproteobacteria</taxon>
        <taxon>Candidatus Accumulibacter</taxon>
    </lineage>
</organism>
<evidence type="ECO:0000256" key="4">
    <source>
        <dbReference type="ARBA" id="ARBA00023004"/>
    </source>
</evidence>
<accession>A0A935PXT5</accession>
<dbReference type="NCBIfam" id="NF033749">
    <property type="entry name" value="bact_hemeryth"/>
    <property type="match status" value="1"/>
</dbReference>
<dbReference type="PROSITE" id="PS00550">
    <property type="entry name" value="HEMERYTHRINS"/>
    <property type="match status" value="1"/>
</dbReference>
<dbReference type="AlphaFoldDB" id="A0A935PXT5"/>
<dbReference type="Proteomes" id="UP000697998">
    <property type="component" value="Unassembled WGS sequence"/>
</dbReference>
<evidence type="ECO:0000256" key="1">
    <source>
        <dbReference type="ARBA" id="ARBA00010587"/>
    </source>
</evidence>
<dbReference type="InterPro" id="IPR035938">
    <property type="entry name" value="Hemerythrin-like_sf"/>
</dbReference>
<dbReference type="InterPro" id="IPR012827">
    <property type="entry name" value="Hemerythrin_metal-bd"/>
</dbReference>
<dbReference type="Pfam" id="PF01814">
    <property type="entry name" value="Hemerythrin"/>
    <property type="match status" value="1"/>
</dbReference>
<evidence type="ECO:0000256" key="2">
    <source>
        <dbReference type="ARBA" id="ARBA00022621"/>
    </source>
</evidence>
<keyword evidence="3" id="KW-0479">Metal-binding</keyword>
<dbReference type="InterPro" id="IPR050669">
    <property type="entry name" value="Hemerythrin"/>
</dbReference>
<dbReference type="GO" id="GO:0046872">
    <property type="term" value="F:metal ion binding"/>
    <property type="evidence" value="ECO:0007669"/>
    <property type="project" value="UniProtKB-KW"/>
</dbReference>
<gene>
    <name evidence="6" type="ORF">IPJ27_11600</name>
</gene>
<evidence type="ECO:0000313" key="7">
    <source>
        <dbReference type="Proteomes" id="UP000697998"/>
    </source>
</evidence>
<dbReference type="Gene3D" id="1.20.120.50">
    <property type="entry name" value="Hemerythrin-like"/>
    <property type="match status" value="1"/>
</dbReference>
<proteinExistence type="inferred from homology"/>
<sequence length="161" mass="19411">MSATDLIQWSDEFSVNIQEIDEQHKVLVGLLNELHRAIREHHGKATSREILNRLAEYTRTHFLLEESLMRLTHYPGLEIHKQQHQDLMHQVEALQHKLNKEDVAISFELLHFLRNWLIQHINDSDKRFGAHFDKVGLAAYAHWSKDVERTMKKKKWWWKFW</sequence>
<dbReference type="CDD" id="cd12107">
    <property type="entry name" value="Hemerythrin"/>
    <property type="match status" value="1"/>
</dbReference>
<evidence type="ECO:0000256" key="3">
    <source>
        <dbReference type="ARBA" id="ARBA00022723"/>
    </source>
</evidence>
<dbReference type="PANTHER" id="PTHR37164">
    <property type="entry name" value="BACTERIOHEMERYTHRIN"/>
    <property type="match status" value="1"/>
</dbReference>
<dbReference type="NCBIfam" id="TIGR02481">
    <property type="entry name" value="hemeryth_dom"/>
    <property type="match status" value="1"/>
</dbReference>